<feature type="short sequence motif" description="Q motif" evidence="6">
    <location>
        <begin position="12"/>
        <end position="40"/>
    </location>
</feature>
<reference evidence="11" key="1">
    <citation type="submission" date="2016-11" db="EMBL/GenBank/DDBJ databases">
        <authorList>
            <person name="Varghese N."/>
            <person name="Submissions S."/>
        </authorList>
    </citation>
    <scope>NUCLEOTIDE SEQUENCE [LARGE SCALE GENOMIC DNA]</scope>
    <source>
        <strain evidence="11">DSM 100572</strain>
    </source>
</reference>
<evidence type="ECO:0000256" key="2">
    <source>
        <dbReference type="ARBA" id="ARBA00022801"/>
    </source>
</evidence>
<dbReference type="GO" id="GO:0016787">
    <property type="term" value="F:hydrolase activity"/>
    <property type="evidence" value="ECO:0007669"/>
    <property type="project" value="UniProtKB-KW"/>
</dbReference>
<feature type="domain" description="DEAD-box RNA helicase Q" evidence="9">
    <location>
        <begin position="12"/>
        <end position="40"/>
    </location>
</feature>
<dbReference type="EMBL" id="FQXQ01000001">
    <property type="protein sequence ID" value="SHH38665.1"/>
    <property type="molecule type" value="Genomic_DNA"/>
</dbReference>
<dbReference type="Gene3D" id="3.40.50.300">
    <property type="entry name" value="P-loop containing nucleotide triphosphate hydrolases"/>
    <property type="match status" value="2"/>
</dbReference>
<dbReference type="PANTHER" id="PTHR47959:SF1">
    <property type="entry name" value="ATP-DEPENDENT RNA HELICASE DBPA"/>
    <property type="match status" value="1"/>
</dbReference>
<evidence type="ECO:0000259" key="8">
    <source>
        <dbReference type="PROSITE" id="PS51194"/>
    </source>
</evidence>
<gene>
    <name evidence="10" type="ORF">SAMN05444281_0347</name>
</gene>
<dbReference type="InterPro" id="IPR014001">
    <property type="entry name" value="Helicase_ATP-bd"/>
</dbReference>
<dbReference type="InterPro" id="IPR050079">
    <property type="entry name" value="DEAD_box_RNA_helicase"/>
</dbReference>
<sequence>MPIFAARNLGIMSFENLNLNNQLRNAISDLGYTEPTKIQEDAFPCIMSGRDVVGIAQTGTGKTFAYLMPILRMLPYSEQKHPRVLIVVPTRELVVQVIDALDKLTPYLNVRYGGIYGGANINKQKEMIHNGLDILVSTPRRVIDLGMAGALKLKFIQKLVIDEVDEIFNLGFRLQLIDIIDLVPKKKQAILFSATMTDEVSELIEDFFNNPINVESAASGTRLENIDQMAFVVPNFYTKINLLNHLLQDDEDMTRVLVFIKHKYLADLVFNEIQGMAEYPEDSFALIHSNKTQNYRLRSVENFKAGKHRVLITTDVLSRGMDIPDVTHVINFDLPKEPEAYMHRIGRTGRASNEGFALSFITEKDNEMVEAIEALMDYEIPKYNLPEEIFIESKLLEEEVEIEDITPYQKLGSKEFAPGPAFHEKSEKNKKVNLGGSYRRMIAKKYKKPQRRRPKK</sequence>
<dbReference type="Pfam" id="PF00271">
    <property type="entry name" value="Helicase_C"/>
    <property type="match status" value="1"/>
</dbReference>
<evidence type="ECO:0000256" key="4">
    <source>
        <dbReference type="ARBA" id="ARBA00022840"/>
    </source>
</evidence>
<accession>A0A1M5SJN2</accession>
<evidence type="ECO:0000256" key="5">
    <source>
        <dbReference type="ARBA" id="ARBA00038437"/>
    </source>
</evidence>
<dbReference type="PROSITE" id="PS51194">
    <property type="entry name" value="HELICASE_CTER"/>
    <property type="match status" value="1"/>
</dbReference>
<dbReference type="AlphaFoldDB" id="A0A1M5SJN2"/>
<evidence type="ECO:0000259" key="7">
    <source>
        <dbReference type="PROSITE" id="PS51192"/>
    </source>
</evidence>
<comment type="similarity">
    <text evidence="5">Belongs to the DEAD box helicase family.</text>
</comment>
<feature type="domain" description="Helicase C-terminal" evidence="8">
    <location>
        <begin position="241"/>
        <end position="397"/>
    </location>
</feature>
<dbReference type="Proteomes" id="UP000184109">
    <property type="component" value="Unassembled WGS sequence"/>
</dbReference>
<evidence type="ECO:0000313" key="11">
    <source>
        <dbReference type="Proteomes" id="UP000184109"/>
    </source>
</evidence>
<dbReference type="CDD" id="cd18787">
    <property type="entry name" value="SF2_C_DEAD"/>
    <property type="match status" value="1"/>
</dbReference>
<dbReference type="GO" id="GO:0003724">
    <property type="term" value="F:RNA helicase activity"/>
    <property type="evidence" value="ECO:0007669"/>
    <property type="project" value="InterPro"/>
</dbReference>
<evidence type="ECO:0000256" key="1">
    <source>
        <dbReference type="ARBA" id="ARBA00022741"/>
    </source>
</evidence>
<evidence type="ECO:0000313" key="10">
    <source>
        <dbReference type="EMBL" id="SHH38665.1"/>
    </source>
</evidence>
<name>A0A1M5SJN2_9FLAO</name>
<dbReference type="PROSITE" id="PS51195">
    <property type="entry name" value="Q_MOTIF"/>
    <property type="match status" value="1"/>
</dbReference>
<evidence type="ECO:0000256" key="3">
    <source>
        <dbReference type="ARBA" id="ARBA00022806"/>
    </source>
</evidence>
<evidence type="ECO:0000259" key="9">
    <source>
        <dbReference type="PROSITE" id="PS51195"/>
    </source>
</evidence>
<keyword evidence="4" id="KW-0067">ATP-binding</keyword>
<dbReference type="PANTHER" id="PTHR47959">
    <property type="entry name" value="ATP-DEPENDENT RNA HELICASE RHLE-RELATED"/>
    <property type="match status" value="1"/>
</dbReference>
<keyword evidence="11" id="KW-1185">Reference proteome</keyword>
<dbReference type="CDD" id="cd00268">
    <property type="entry name" value="DEADc"/>
    <property type="match status" value="1"/>
</dbReference>
<keyword evidence="3 10" id="KW-0347">Helicase</keyword>
<dbReference type="InterPro" id="IPR001650">
    <property type="entry name" value="Helicase_C-like"/>
</dbReference>
<organism evidence="10 11">
    <name type="scientific">Wenyingzhuangia marina</name>
    <dbReference type="NCBI Taxonomy" id="1195760"/>
    <lineage>
        <taxon>Bacteria</taxon>
        <taxon>Pseudomonadati</taxon>
        <taxon>Bacteroidota</taxon>
        <taxon>Flavobacteriia</taxon>
        <taxon>Flavobacteriales</taxon>
        <taxon>Flavobacteriaceae</taxon>
        <taxon>Wenyingzhuangia</taxon>
    </lineage>
</organism>
<dbReference type="GO" id="GO:0005829">
    <property type="term" value="C:cytosol"/>
    <property type="evidence" value="ECO:0007669"/>
    <property type="project" value="TreeGrafter"/>
</dbReference>
<dbReference type="InterPro" id="IPR044742">
    <property type="entry name" value="DEAD/DEAH_RhlB"/>
</dbReference>
<dbReference type="GO" id="GO:0003676">
    <property type="term" value="F:nucleic acid binding"/>
    <property type="evidence" value="ECO:0007669"/>
    <property type="project" value="InterPro"/>
</dbReference>
<evidence type="ECO:0000256" key="6">
    <source>
        <dbReference type="PROSITE-ProRule" id="PRU00552"/>
    </source>
</evidence>
<keyword evidence="1" id="KW-0547">Nucleotide-binding</keyword>
<dbReference type="SMART" id="SM00487">
    <property type="entry name" value="DEXDc"/>
    <property type="match status" value="1"/>
</dbReference>
<keyword evidence="2" id="KW-0378">Hydrolase</keyword>
<dbReference type="SMART" id="SM00490">
    <property type="entry name" value="HELICc"/>
    <property type="match status" value="1"/>
</dbReference>
<dbReference type="PROSITE" id="PS51192">
    <property type="entry name" value="HELICASE_ATP_BIND_1"/>
    <property type="match status" value="1"/>
</dbReference>
<protein>
    <submittedName>
        <fullName evidence="10">ATP-dependent RNA helicase RhlE</fullName>
    </submittedName>
</protein>
<dbReference type="STRING" id="1195760.SAMN05444281_0347"/>
<dbReference type="SUPFAM" id="SSF52540">
    <property type="entry name" value="P-loop containing nucleoside triphosphate hydrolases"/>
    <property type="match status" value="1"/>
</dbReference>
<dbReference type="InterPro" id="IPR014014">
    <property type="entry name" value="RNA_helicase_DEAD_Q_motif"/>
</dbReference>
<dbReference type="InterPro" id="IPR027417">
    <property type="entry name" value="P-loop_NTPase"/>
</dbReference>
<proteinExistence type="inferred from homology"/>
<feature type="domain" description="Helicase ATP-binding" evidence="7">
    <location>
        <begin position="43"/>
        <end position="214"/>
    </location>
</feature>
<dbReference type="GO" id="GO:0005524">
    <property type="term" value="F:ATP binding"/>
    <property type="evidence" value="ECO:0007669"/>
    <property type="project" value="UniProtKB-KW"/>
</dbReference>
<dbReference type="Pfam" id="PF00270">
    <property type="entry name" value="DEAD"/>
    <property type="match status" value="1"/>
</dbReference>
<dbReference type="InterPro" id="IPR011545">
    <property type="entry name" value="DEAD/DEAH_box_helicase_dom"/>
</dbReference>